<feature type="domain" description="DUF5940" evidence="1">
    <location>
        <begin position="346"/>
        <end position="510"/>
    </location>
</feature>
<sequence>MRSVIKGASYILAHTPDMVVQNGTTQTTERVVNPESEYLSNLPSHLRSFDDCLAYWPNQVYIGNKLPSDLEGVQFPYYDKKCDVTSRYGKYGQMMPEAELYLLMQAVDVFDLIELDADFVSAHKSELEANEAIDEGVMSRVKDGVSAEKVSSLIEDEGALGLYLDGKLVGCCKRAHEIDNNLSAEYMLENLASKATEVLSILEVVKKAGISKEDVDYVIDCCEEACGDENQRGGGNFAKASAEIAGLTNATGSDARGFCAGPTHAMIEAAALVASGAYKCVIVAAGGCTAKLGMNGKNHVEKGLPVLEDMLGGFAVVLTPDDGVNPYIDLEHLGRHTVGTGSAPQNVMQSLVYDPLEAAGLEVTDVDKYSPEMQNPDITKAGGAGDVPLANYKMIAALGVKKGQLDRKDIPAFAKDHGFIGWAPTQGHIPSGIPAIGVARDQILAGNWKRLMVIGKGSLFLGRLTNLFDGVSYMVCANDGAGMESQGVSDEEVRGLVAKAMKDFAATLLAQADAE</sequence>
<evidence type="ECO:0000259" key="1">
    <source>
        <dbReference type="Pfam" id="PF19364"/>
    </source>
</evidence>
<proteinExistence type="predicted"/>
<evidence type="ECO:0000313" key="2">
    <source>
        <dbReference type="EMBL" id="MST60475.1"/>
    </source>
</evidence>
<comment type="caution">
    <text evidence="2">The sequence shown here is derived from an EMBL/GenBank/DDBJ whole genome shotgun (WGS) entry which is preliminary data.</text>
</comment>
<reference evidence="2 3" key="1">
    <citation type="submission" date="2019-08" db="EMBL/GenBank/DDBJ databases">
        <title>In-depth cultivation of the pig gut microbiome towards novel bacterial diversity and tailored functional studies.</title>
        <authorList>
            <person name="Wylensek D."/>
            <person name="Hitch T.C.A."/>
            <person name="Clavel T."/>
        </authorList>
    </citation>
    <scope>NUCLEOTIDE SEQUENCE [LARGE SCALE GENOMIC DNA]</scope>
    <source>
        <strain evidence="2 3">WB01_CNA04</strain>
    </source>
</reference>
<dbReference type="Gene3D" id="3.40.47.10">
    <property type="match status" value="1"/>
</dbReference>
<dbReference type="SUPFAM" id="SSF53901">
    <property type="entry name" value="Thiolase-like"/>
    <property type="match status" value="1"/>
</dbReference>
<dbReference type="Proteomes" id="UP000434342">
    <property type="component" value="Unassembled WGS sequence"/>
</dbReference>
<dbReference type="EMBL" id="VUND01000002">
    <property type="protein sequence ID" value="MST60475.1"/>
    <property type="molecule type" value="Genomic_DNA"/>
</dbReference>
<dbReference type="NCBIfam" id="NF040746">
    <property type="entry name" value="reduct_C_beta"/>
    <property type="match status" value="1"/>
</dbReference>
<dbReference type="GO" id="GO:0016746">
    <property type="term" value="F:acyltransferase activity"/>
    <property type="evidence" value="ECO:0007669"/>
    <property type="project" value="InterPro"/>
</dbReference>
<gene>
    <name evidence="2" type="ORF">FYJ69_06070</name>
</gene>
<dbReference type="InterPro" id="IPR016039">
    <property type="entry name" value="Thiolase-like"/>
</dbReference>
<dbReference type="AlphaFoldDB" id="A0A6N7WUH5"/>
<dbReference type="RefSeq" id="WP_154541026.1">
    <property type="nucleotide sequence ID" value="NZ_JAQYBC010000064.1"/>
</dbReference>
<accession>A0A6N7WUH5</accession>
<name>A0A6N7WUH5_9ACTN</name>
<dbReference type="Pfam" id="PF19364">
    <property type="entry name" value="DUF5940"/>
    <property type="match status" value="1"/>
</dbReference>
<protein>
    <submittedName>
        <fullName evidence="2">Glycine reductase</fullName>
    </submittedName>
</protein>
<dbReference type="InterPro" id="IPR045984">
    <property type="entry name" value="DUF5940"/>
</dbReference>
<evidence type="ECO:0000313" key="3">
    <source>
        <dbReference type="Proteomes" id="UP000434342"/>
    </source>
</evidence>
<organism evidence="2 3">
    <name type="scientific">Parafannyhessea umbonata</name>
    <dbReference type="NCBI Taxonomy" id="604330"/>
    <lineage>
        <taxon>Bacteria</taxon>
        <taxon>Bacillati</taxon>
        <taxon>Actinomycetota</taxon>
        <taxon>Coriobacteriia</taxon>
        <taxon>Coriobacteriales</taxon>
        <taxon>Atopobiaceae</taxon>
        <taxon>Parafannyhessea</taxon>
    </lineage>
</organism>